<feature type="binding site" evidence="4">
    <location>
        <position position="156"/>
    </location>
    <ligand>
        <name>Mg(2+)</name>
        <dbReference type="ChEBI" id="CHEBI:18420"/>
    </ligand>
</feature>
<feature type="active site" description="Proton donor" evidence="4">
    <location>
        <position position="128"/>
    </location>
</feature>
<feature type="domain" description="Mandelate racemase/muconate lactonizing enzyme C-terminal" evidence="6">
    <location>
        <begin position="107"/>
        <end position="201"/>
    </location>
</feature>
<feature type="binding site" evidence="4">
    <location>
        <position position="205"/>
    </location>
    <ligand>
        <name>Mg(2+)</name>
        <dbReference type="ChEBI" id="CHEBI:18420"/>
    </ligand>
</feature>
<feature type="active site" description="Proton acceptor" evidence="4">
    <location>
        <position position="226"/>
    </location>
</feature>
<keyword evidence="3 4" id="KW-0456">Lyase</keyword>
<dbReference type="SMART" id="SM00922">
    <property type="entry name" value="MR_MLE"/>
    <property type="match status" value="1"/>
</dbReference>
<organism evidence="7 8">
    <name type="scientific">Aeromonas lusitana</name>
    <dbReference type="NCBI Taxonomy" id="931529"/>
    <lineage>
        <taxon>Bacteria</taxon>
        <taxon>Pseudomonadati</taxon>
        <taxon>Pseudomonadota</taxon>
        <taxon>Gammaproteobacteria</taxon>
        <taxon>Aeromonadales</taxon>
        <taxon>Aeromonadaceae</taxon>
        <taxon>Aeromonas</taxon>
    </lineage>
</organism>
<evidence type="ECO:0000256" key="1">
    <source>
        <dbReference type="ARBA" id="ARBA00022723"/>
    </source>
</evidence>
<keyword evidence="8" id="KW-1185">Reference proteome</keyword>
<dbReference type="InterPro" id="IPR029017">
    <property type="entry name" value="Enolase-like_N"/>
</dbReference>
<name>A0A2M8HD42_9GAMM</name>
<dbReference type="UniPathway" id="UPA01057">
    <property type="reaction ID" value="UER00165"/>
</dbReference>
<feature type="binding site" evidence="4">
    <location>
        <position position="182"/>
    </location>
    <ligand>
        <name>Mg(2+)</name>
        <dbReference type="ChEBI" id="CHEBI:18420"/>
    </ligand>
</feature>
<dbReference type="UniPathway" id="UPA00079"/>
<keyword evidence="4" id="KW-0474">Menaquinone biosynthesis</keyword>
<comment type="caution">
    <text evidence="7">The sequence shown here is derived from an EMBL/GenBank/DDBJ whole genome shotgun (WGS) entry which is preliminary data.</text>
</comment>
<evidence type="ECO:0000256" key="5">
    <source>
        <dbReference type="NCBIfam" id="TIGR01927"/>
    </source>
</evidence>
<comment type="pathway">
    <text evidence="4">Quinol/quinone metabolism; menaquinone biosynthesis.</text>
</comment>
<dbReference type="Gene3D" id="3.20.20.120">
    <property type="entry name" value="Enolase-like C-terminal domain"/>
    <property type="match status" value="1"/>
</dbReference>
<dbReference type="HAMAP" id="MF_00470">
    <property type="entry name" value="MenC_1"/>
    <property type="match status" value="1"/>
</dbReference>
<dbReference type="NCBIfam" id="TIGR01927">
    <property type="entry name" value="menC_gam_Gplu"/>
    <property type="match status" value="1"/>
</dbReference>
<dbReference type="InterPro" id="IPR041338">
    <property type="entry name" value="OSBS_N"/>
</dbReference>
<evidence type="ECO:0000256" key="4">
    <source>
        <dbReference type="HAMAP-Rule" id="MF_00470"/>
    </source>
</evidence>
<dbReference type="SFLD" id="SFLDF00009">
    <property type="entry name" value="o-succinylbenzoate_synthase"/>
    <property type="match status" value="1"/>
</dbReference>
<reference evidence="7 8" key="1">
    <citation type="submission" date="2017-11" db="EMBL/GenBank/DDBJ databases">
        <title>Draft genome sequence of environmental isolate Aeromonas lusitania sp. nov. MDC 2473.</title>
        <authorList>
            <person name="Colston S.M."/>
            <person name="Navarro A."/>
            <person name="Martinez-Murcia A.J."/>
            <person name="Graf J."/>
        </authorList>
    </citation>
    <scope>NUCLEOTIDE SEQUENCE [LARGE SCALE GENOMIC DNA]</scope>
    <source>
        <strain evidence="7 8">MDC 2473</strain>
    </source>
</reference>
<dbReference type="CDD" id="cd03320">
    <property type="entry name" value="OSBS"/>
    <property type="match status" value="1"/>
</dbReference>
<evidence type="ECO:0000256" key="3">
    <source>
        <dbReference type="ARBA" id="ARBA00023239"/>
    </source>
</evidence>
<dbReference type="InterPro" id="IPR013342">
    <property type="entry name" value="Mandelate_racemase_C"/>
</dbReference>
<dbReference type="InterPro" id="IPR029065">
    <property type="entry name" value="Enolase_C-like"/>
</dbReference>
<proteinExistence type="inferred from homology"/>
<evidence type="ECO:0000259" key="6">
    <source>
        <dbReference type="SMART" id="SM00922"/>
    </source>
</evidence>
<dbReference type="PANTHER" id="PTHR48073">
    <property type="entry name" value="O-SUCCINYLBENZOATE SYNTHASE-RELATED"/>
    <property type="match status" value="1"/>
</dbReference>
<dbReference type="SUPFAM" id="SSF51604">
    <property type="entry name" value="Enolase C-terminal domain-like"/>
    <property type="match status" value="1"/>
</dbReference>
<dbReference type="SFLD" id="SFLDG00180">
    <property type="entry name" value="muconate_cycloisomerase"/>
    <property type="match status" value="1"/>
</dbReference>
<comment type="catalytic activity">
    <reaction evidence="4">
        <text>(1R,6R)-6-hydroxy-2-succinyl-cyclohexa-2,4-diene-1-carboxylate = 2-succinylbenzoate + H2O</text>
        <dbReference type="Rhea" id="RHEA:10196"/>
        <dbReference type="ChEBI" id="CHEBI:15377"/>
        <dbReference type="ChEBI" id="CHEBI:18325"/>
        <dbReference type="ChEBI" id="CHEBI:58689"/>
        <dbReference type="EC" id="4.2.1.113"/>
    </reaction>
</comment>
<dbReference type="GO" id="GO:0000287">
    <property type="term" value="F:magnesium ion binding"/>
    <property type="evidence" value="ECO:0007669"/>
    <property type="project" value="UniProtKB-UniRule"/>
</dbReference>
<dbReference type="EC" id="4.2.1.113" evidence="4 5"/>
<dbReference type="OrthoDB" id="3725747at2"/>
<evidence type="ECO:0000256" key="2">
    <source>
        <dbReference type="ARBA" id="ARBA00022842"/>
    </source>
</evidence>
<evidence type="ECO:0000313" key="7">
    <source>
        <dbReference type="EMBL" id="PJC94488.1"/>
    </source>
</evidence>
<evidence type="ECO:0000313" key="8">
    <source>
        <dbReference type="Proteomes" id="UP000232060"/>
    </source>
</evidence>
<protein>
    <recommendedName>
        <fullName evidence="4 5">o-succinylbenzoate synthase</fullName>
        <shortName evidence="4">OSB synthase</shortName>
        <shortName evidence="4">OSBS</shortName>
        <ecNumber evidence="4 5">4.2.1.113</ecNumber>
    </recommendedName>
    <alternativeName>
        <fullName evidence="4">4-(2'-carboxyphenyl)-4-oxybutyric acid synthase</fullName>
    </alternativeName>
    <alternativeName>
        <fullName evidence="4">o-succinylbenzoic acid synthase</fullName>
    </alternativeName>
</protein>
<comment type="similarity">
    <text evidence="4">Belongs to the mandelate racemase/muconate lactonizing enzyme family. MenC type 1 subfamily.</text>
</comment>
<dbReference type="InterPro" id="IPR036849">
    <property type="entry name" value="Enolase-like_C_sf"/>
</dbReference>
<comment type="pathway">
    <text evidence="4">Quinol/quinone metabolism; 1,4-dihydroxy-2-naphthoate biosynthesis; 1,4-dihydroxy-2-naphthoate from chorismate: step 4/7.</text>
</comment>
<gene>
    <name evidence="4 7" type="primary">menC</name>
    <name evidence="7" type="ORF">CUC44_04075</name>
</gene>
<dbReference type="SUPFAM" id="SSF54826">
    <property type="entry name" value="Enolase N-terminal domain-like"/>
    <property type="match status" value="1"/>
</dbReference>
<dbReference type="SFLD" id="SFLDS00001">
    <property type="entry name" value="Enolase"/>
    <property type="match status" value="1"/>
</dbReference>
<comment type="function">
    <text evidence="4">Converts 2-succinyl-6-hydroxy-2,4-cyclohexadiene-1-carboxylate (SHCHC) to 2-succinylbenzoate (OSB).</text>
</comment>
<dbReference type="RefSeq" id="WP_100858707.1">
    <property type="nucleotide sequence ID" value="NZ_PGCP01000004.1"/>
</dbReference>
<dbReference type="Pfam" id="PF13378">
    <property type="entry name" value="MR_MLE_C"/>
    <property type="match status" value="1"/>
</dbReference>
<dbReference type="AlphaFoldDB" id="A0A2M8HD42"/>
<dbReference type="EMBL" id="PGCP01000004">
    <property type="protein sequence ID" value="PJC94488.1"/>
    <property type="molecule type" value="Genomic_DNA"/>
</dbReference>
<sequence length="309" mass="34553">MTLALYRYHLPFTQPLTFHGKVEVAREGLLVRINDGWGEIAPLPGFSKETLAEAQAEALACLAQLAKGETINPQLPSVQFGVDCARRHWPEQTASLPEPYPLIQGSPQELLKNWKIWLHETPLKAKLKVARYPMRDELALIRLLLDRRPTLKLVLDANQGWTREEAWAFCGHLDPNRIEYLEDLCASFDDIAFVAARTNMPVALDELLSRGEPWQPIPQLKALVLKPTLLGSLANSEALVARARELKLKVIVSSCFESGVGLGQLARLAGEWAPDQAPGLDTRRWLAGDLLDPQGQPDMSKLKPLFHRD</sequence>
<keyword evidence="1 4" id="KW-0479">Metal-binding</keyword>
<dbReference type="PANTHER" id="PTHR48073:SF2">
    <property type="entry name" value="O-SUCCINYLBENZOATE SYNTHASE"/>
    <property type="match status" value="1"/>
</dbReference>
<dbReference type="Gene3D" id="3.30.390.10">
    <property type="entry name" value="Enolase-like, N-terminal domain"/>
    <property type="match status" value="1"/>
</dbReference>
<dbReference type="GO" id="GO:0009234">
    <property type="term" value="P:menaquinone biosynthetic process"/>
    <property type="evidence" value="ECO:0007669"/>
    <property type="project" value="UniProtKB-UniRule"/>
</dbReference>
<dbReference type="GO" id="GO:0043748">
    <property type="term" value="F:O-succinylbenzoate synthase activity"/>
    <property type="evidence" value="ECO:0007669"/>
    <property type="project" value="UniProtKB-EC"/>
</dbReference>
<dbReference type="Pfam" id="PF21508">
    <property type="entry name" value="MenC_N"/>
    <property type="match status" value="1"/>
</dbReference>
<dbReference type="Proteomes" id="UP000232060">
    <property type="component" value="Unassembled WGS sequence"/>
</dbReference>
<keyword evidence="2 4" id="KW-0460">Magnesium</keyword>
<comment type="cofactor">
    <cofactor evidence="4">
        <name>a divalent metal cation</name>
        <dbReference type="ChEBI" id="CHEBI:60240"/>
    </cofactor>
</comment>
<accession>A0A2M8HD42</accession>
<dbReference type="InterPro" id="IPR010196">
    <property type="entry name" value="OSB_synthase_MenC1"/>
</dbReference>